<dbReference type="EMBL" id="BORQ01000002">
    <property type="protein sequence ID" value="GIO30974.1"/>
    <property type="molecule type" value="Genomic_DNA"/>
</dbReference>
<dbReference type="InterPro" id="IPR050275">
    <property type="entry name" value="PGM_Phosphatase"/>
</dbReference>
<dbReference type="Proteomes" id="UP000679779">
    <property type="component" value="Unassembled WGS sequence"/>
</dbReference>
<organism evidence="1 2">
    <name type="scientific">Paenibacillus albilobatus</name>
    <dbReference type="NCBI Taxonomy" id="2716884"/>
    <lineage>
        <taxon>Bacteria</taxon>
        <taxon>Bacillati</taxon>
        <taxon>Bacillota</taxon>
        <taxon>Bacilli</taxon>
        <taxon>Bacillales</taxon>
        <taxon>Paenibacillaceae</taxon>
        <taxon>Paenibacillus</taxon>
    </lineage>
</organism>
<evidence type="ECO:0000313" key="2">
    <source>
        <dbReference type="Proteomes" id="UP000679779"/>
    </source>
</evidence>
<accession>A0A919XFX4</accession>
<evidence type="ECO:0000313" key="1">
    <source>
        <dbReference type="EMBL" id="GIO30974.1"/>
    </source>
</evidence>
<dbReference type="PANTHER" id="PTHR48100:SF1">
    <property type="entry name" value="HISTIDINE PHOSPHATASE FAMILY PROTEIN-RELATED"/>
    <property type="match status" value="1"/>
</dbReference>
<dbReference type="SUPFAM" id="SSF53254">
    <property type="entry name" value="Phosphoglycerate mutase-like"/>
    <property type="match status" value="1"/>
</dbReference>
<dbReference type="GO" id="GO:0005737">
    <property type="term" value="C:cytoplasm"/>
    <property type="evidence" value="ECO:0007669"/>
    <property type="project" value="TreeGrafter"/>
</dbReference>
<dbReference type="Gene3D" id="3.40.50.1240">
    <property type="entry name" value="Phosphoglycerate mutase-like"/>
    <property type="match status" value="1"/>
</dbReference>
<gene>
    <name evidence="1" type="ORF">J2TS6_21150</name>
</gene>
<name>A0A919XFX4_9BACL</name>
<proteinExistence type="predicted"/>
<dbReference type="InterPro" id="IPR029033">
    <property type="entry name" value="His_PPase_superfam"/>
</dbReference>
<protein>
    <submittedName>
        <fullName evidence="1">Phosphoglycerate mutase</fullName>
    </submittedName>
</protein>
<dbReference type="GO" id="GO:0016791">
    <property type="term" value="F:phosphatase activity"/>
    <property type="evidence" value="ECO:0007669"/>
    <property type="project" value="TreeGrafter"/>
</dbReference>
<dbReference type="CDD" id="cd07067">
    <property type="entry name" value="HP_PGM_like"/>
    <property type="match status" value="1"/>
</dbReference>
<dbReference type="RefSeq" id="WP_160041435.1">
    <property type="nucleotide sequence ID" value="NZ_BORQ01000002.1"/>
</dbReference>
<comment type="caution">
    <text evidence="1">The sequence shown here is derived from an EMBL/GenBank/DDBJ whole genome shotgun (WGS) entry which is preliminary data.</text>
</comment>
<keyword evidence="2" id="KW-1185">Reference proteome</keyword>
<dbReference type="PANTHER" id="PTHR48100">
    <property type="entry name" value="BROAD-SPECIFICITY PHOSPHATASE YOR283W-RELATED"/>
    <property type="match status" value="1"/>
</dbReference>
<dbReference type="InterPro" id="IPR013078">
    <property type="entry name" value="His_Pase_superF_clade-1"/>
</dbReference>
<sequence>MTTFFLVRHALKEKAVGDVPLTFRGVKQAQATGKRFSGLPIDAVYSSPLRRARETAEHIALATKSPVYADRRLRERANWGDLPGQSFDEFVAMWERCTREPEYMPPVGDSAKQAGERLSSLLTELAAQYPAPGSVVLVTHGGLITDFLVHAFPGNELEAWHPNFIAVQSELIPECSITTLQDEGGTYRIVDFASVGHLKSIS</sequence>
<dbReference type="SMART" id="SM00855">
    <property type="entry name" value="PGAM"/>
    <property type="match status" value="1"/>
</dbReference>
<dbReference type="Pfam" id="PF00300">
    <property type="entry name" value="His_Phos_1"/>
    <property type="match status" value="1"/>
</dbReference>
<dbReference type="AlphaFoldDB" id="A0A919XFX4"/>
<reference evidence="1" key="1">
    <citation type="submission" date="2021-03" db="EMBL/GenBank/DDBJ databases">
        <title>Antimicrobial resistance genes in bacteria isolated from Japanese honey, and their potential for conferring macrolide and lincosamide resistance in the American foulbrood pathogen Paenibacillus larvae.</title>
        <authorList>
            <person name="Okamoto M."/>
            <person name="Kumagai M."/>
            <person name="Kanamori H."/>
            <person name="Takamatsu D."/>
        </authorList>
    </citation>
    <scope>NUCLEOTIDE SEQUENCE</scope>
    <source>
        <strain evidence="1">J2TS6</strain>
    </source>
</reference>